<dbReference type="InterPro" id="IPR036895">
    <property type="entry name" value="Uracil-DNA_glycosylase-like_sf"/>
</dbReference>
<proteinExistence type="predicted"/>
<dbReference type="EMBL" id="JBHLXJ010000014">
    <property type="protein sequence ID" value="MFC0350769.1"/>
    <property type="molecule type" value="Genomic_DNA"/>
</dbReference>
<name>A0ABV6IG03_9BURK</name>
<dbReference type="PANTHER" id="PTHR11264:SF8">
    <property type="entry name" value="URACIL-DNA GLYCOSYLASE-LIKE DOMAIN-CONTAINING PROTEIN"/>
    <property type="match status" value="1"/>
</dbReference>
<gene>
    <name evidence="1" type="ORF">ACFFJH_13175</name>
</gene>
<sequence length="263" mass="29441">MSLPVYFEQALDTVHPSWREILHDALLAMQSKSPDYLKDLAHDDFLPDGQRIFAAFSLPIDKIRYVLVGEGPYPRAASANGYCFMDAAVDSLWSNEAKGGLSKSVNRATSLRNFMKMLLLAERVLTIENLNSESMAAVSRRAREDDSGMIKTMADLHRNFLSNGFLMLNASLVFRSHVAPTIDARAWEVFLLAIFKALNALPQKPVVILWGKIADRLSAIGDDLHVNCLDQFQIAKSEHPYNLSFITNASMHALFAELKLLRT</sequence>
<dbReference type="SUPFAM" id="SSF52141">
    <property type="entry name" value="Uracil-DNA glycosylase-like"/>
    <property type="match status" value="1"/>
</dbReference>
<comment type="caution">
    <text evidence="1">The sequence shown here is derived from an EMBL/GenBank/DDBJ whole genome shotgun (WGS) entry which is preliminary data.</text>
</comment>
<evidence type="ECO:0000313" key="1">
    <source>
        <dbReference type="EMBL" id="MFC0350769.1"/>
    </source>
</evidence>
<dbReference type="Proteomes" id="UP001589844">
    <property type="component" value="Unassembled WGS sequence"/>
</dbReference>
<protein>
    <submittedName>
        <fullName evidence="1">Uracil-DNA glycosylase</fullName>
    </submittedName>
</protein>
<dbReference type="RefSeq" id="WP_390213289.1">
    <property type="nucleotide sequence ID" value="NZ_JBHLXJ010000014.1"/>
</dbReference>
<dbReference type="Gene3D" id="3.40.470.10">
    <property type="entry name" value="Uracil-DNA glycosylase-like domain"/>
    <property type="match status" value="1"/>
</dbReference>
<reference evidence="1 2" key="1">
    <citation type="submission" date="2024-09" db="EMBL/GenBank/DDBJ databases">
        <authorList>
            <person name="Sun Q."/>
            <person name="Mori K."/>
        </authorList>
    </citation>
    <scope>NUCLEOTIDE SEQUENCE [LARGE SCALE GENOMIC DNA]</scope>
    <source>
        <strain evidence="1 2">CCM 8677</strain>
    </source>
</reference>
<dbReference type="PANTHER" id="PTHR11264">
    <property type="entry name" value="URACIL-DNA GLYCOSYLASE"/>
    <property type="match status" value="1"/>
</dbReference>
<organism evidence="1 2">
    <name type="scientific">Undibacterium danionis</name>
    <dbReference type="NCBI Taxonomy" id="1812100"/>
    <lineage>
        <taxon>Bacteria</taxon>
        <taxon>Pseudomonadati</taxon>
        <taxon>Pseudomonadota</taxon>
        <taxon>Betaproteobacteria</taxon>
        <taxon>Burkholderiales</taxon>
        <taxon>Oxalobacteraceae</taxon>
        <taxon>Undibacterium</taxon>
    </lineage>
</organism>
<keyword evidence="2" id="KW-1185">Reference proteome</keyword>
<evidence type="ECO:0000313" key="2">
    <source>
        <dbReference type="Proteomes" id="UP001589844"/>
    </source>
</evidence>
<accession>A0ABV6IG03</accession>
<dbReference type="InterPro" id="IPR002043">
    <property type="entry name" value="UDG_fam1"/>
</dbReference>